<gene>
    <name evidence="2" type="ORF">WG78_11270</name>
</gene>
<keyword evidence="1" id="KW-0472">Membrane</keyword>
<keyword evidence="1" id="KW-1133">Transmembrane helix</keyword>
<accession>A0A0N0XIN8</accession>
<evidence type="ECO:0000256" key="1">
    <source>
        <dbReference type="SAM" id="Phobius"/>
    </source>
</evidence>
<dbReference type="AlphaFoldDB" id="A0A0N0XIN8"/>
<organism evidence="2 3">
    <name type="scientific">Amantichitinum ursilacus</name>
    <dbReference type="NCBI Taxonomy" id="857265"/>
    <lineage>
        <taxon>Bacteria</taxon>
        <taxon>Pseudomonadati</taxon>
        <taxon>Pseudomonadota</taxon>
        <taxon>Betaproteobacteria</taxon>
        <taxon>Neisseriales</taxon>
        <taxon>Chitinibacteraceae</taxon>
        <taxon>Amantichitinum</taxon>
    </lineage>
</organism>
<feature type="transmembrane region" description="Helical" evidence="1">
    <location>
        <begin position="259"/>
        <end position="279"/>
    </location>
</feature>
<dbReference type="Pfam" id="PF01944">
    <property type="entry name" value="SpoIIM"/>
    <property type="match status" value="1"/>
</dbReference>
<dbReference type="OrthoDB" id="9792847at2"/>
<dbReference type="Proteomes" id="UP000037939">
    <property type="component" value="Unassembled WGS sequence"/>
</dbReference>
<sequence length="321" mass="35452">MKQHSFEAQYEPQWQALQRALQARPRALDNQQLPVLYRAVCQHLALARQRQYSPALQDRLNDLVLRGHQALYGTRLRARGTFARYLLITIPRTVRQQWRLVLAAALLFYGLAGALTWLVAFKPDLATAFSSPAQLTKMAEMYDPSATHWGRARESAQDLVMFGFYISHNITIAFQCFAGGLFAGVGSLFYLGFNAMQLGVVAGYLIQMGYGRPFWFFVATHSALEINGLILAAAAGLRLGLALIMPGRLPRAEALRQQAAPAATLIAAAALMTFGAAFFEAFWSSRVDLPTAVRFGMAGTLWTLVPLWLALGGRWSAPDAD</sequence>
<evidence type="ECO:0000313" key="3">
    <source>
        <dbReference type="Proteomes" id="UP000037939"/>
    </source>
</evidence>
<comment type="caution">
    <text evidence="2">The sequence shown here is derived from an EMBL/GenBank/DDBJ whole genome shotgun (WGS) entry which is preliminary data.</text>
</comment>
<feature type="transmembrane region" description="Helical" evidence="1">
    <location>
        <begin position="291"/>
        <end position="311"/>
    </location>
</feature>
<reference evidence="2 3" key="1">
    <citation type="submission" date="2015-07" db="EMBL/GenBank/DDBJ databases">
        <title>Draft genome sequence of the Amantichitinum ursilacus IGB-41, a new chitin-degrading bacterium.</title>
        <authorList>
            <person name="Kirstahler P."/>
            <person name="Guenther M."/>
            <person name="Grumaz C."/>
            <person name="Rupp S."/>
            <person name="Zibek S."/>
            <person name="Sohn K."/>
        </authorList>
    </citation>
    <scope>NUCLEOTIDE SEQUENCE [LARGE SCALE GENOMIC DNA]</scope>
    <source>
        <strain evidence="2 3">IGB-41</strain>
    </source>
</reference>
<keyword evidence="1" id="KW-0812">Transmembrane</keyword>
<dbReference type="STRING" id="857265.WG78_11270"/>
<evidence type="ECO:0008006" key="4">
    <source>
        <dbReference type="Google" id="ProtNLM"/>
    </source>
</evidence>
<protein>
    <recommendedName>
        <fullName evidence="4">Stage II sporulation protein M</fullName>
    </recommendedName>
</protein>
<dbReference type="PANTHER" id="PTHR35337">
    <property type="entry name" value="SLR1478 PROTEIN"/>
    <property type="match status" value="1"/>
</dbReference>
<keyword evidence="3" id="KW-1185">Reference proteome</keyword>
<dbReference type="InterPro" id="IPR002798">
    <property type="entry name" value="SpoIIM-like"/>
</dbReference>
<dbReference type="EMBL" id="LAQT01000008">
    <property type="protein sequence ID" value="KPC53067.1"/>
    <property type="molecule type" value="Genomic_DNA"/>
</dbReference>
<dbReference type="PANTHER" id="PTHR35337:SF1">
    <property type="entry name" value="SLR1478 PROTEIN"/>
    <property type="match status" value="1"/>
</dbReference>
<proteinExistence type="predicted"/>
<dbReference type="RefSeq" id="WP_053937901.1">
    <property type="nucleotide sequence ID" value="NZ_LAQT01000008.1"/>
</dbReference>
<evidence type="ECO:0000313" key="2">
    <source>
        <dbReference type="EMBL" id="KPC53067.1"/>
    </source>
</evidence>
<name>A0A0N0XIN8_9NEIS</name>
<feature type="transmembrane region" description="Helical" evidence="1">
    <location>
        <begin position="100"/>
        <end position="120"/>
    </location>
</feature>